<sequence length="246" mass="27348">MKRTLKLFSQRNFKYGIAVFVLNFIVAGPLIAKGRGDTALRLPWSFGVNISTFGPGVDLSKPLSGKVNLRIGYNYFSYDYPLAELDNELQGDAVLQVGGPSISIDYYLFHKLYLSGGLKYNQVNVGINGQMSESVFIGDIEMYPEEIGNVNLSLGPEYRIVPYVGLGFGGGIANRRRVSLSFELGVFYHGKPQVGLTTTGMLEPTSSKEQEALIEKNISPLEFWPVITFRLSYKFTNYRVEGEAAR</sequence>
<evidence type="ECO:0008006" key="2">
    <source>
        <dbReference type="Google" id="ProtNLM"/>
    </source>
</evidence>
<dbReference type="AlphaFoldDB" id="A0A3B0U2D1"/>
<name>A0A3B0U2D1_9ZZZZ</name>
<accession>A0A3B0U2D1</accession>
<dbReference type="EMBL" id="UOEP01000128">
    <property type="protein sequence ID" value="VAW20752.1"/>
    <property type="molecule type" value="Genomic_DNA"/>
</dbReference>
<protein>
    <recommendedName>
        <fullName evidence="2">Outer membrane protein beta-barrel domain-containing protein</fullName>
    </recommendedName>
</protein>
<reference evidence="1" key="1">
    <citation type="submission" date="2018-06" db="EMBL/GenBank/DDBJ databases">
        <authorList>
            <person name="Zhirakovskaya E."/>
        </authorList>
    </citation>
    <scope>NUCLEOTIDE SEQUENCE</scope>
</reference>
<gene>
    <name evidence="1" type="ORF">MNBD_BACTEROID01-1121</name>
</gene>
<dbReference type="SUPFAM" id="SSF56935">
    <property type="entry name" value="Porins"/>
    <property type="match status" value="1"/>
</dbReference>
<dbReference type="Gene3D" id="2.40.160.170">
    <property type="match status" value="1"/>
</dbReference>
<organism evidence="1">
    <name type="scientific">hydrothermal vent metagenome</name>
    <dbReference type="NCBI Taxonomy" id="652676"/>
    <lineage>
        <taxon>unclassified sequences</taxon>
        <taxon>metagenomes</taxon>
        <taxon>ecological metagenomes</taxon>
    </lineage>
</organism>
<evidence type="ECO:0000313" key="1">
    <source>
        <dbReference type="EMBL" id="VAW20752.1"/>
    </source>
</evidence>
<proteinExistence type="predicted"/>